<sequence length="52" mass="6084">MVYRLDTMIVLYVRPIYDLPEVAERLMLVSATFSDGFVRSEVNVSEVFWKVV</sequence>
<comment type="caution">
    <text evidence="1">The sequence shown here is derived from an EMBL/GenBank/DDBJ whole genome shotgun (WGS) entry which is preliminary data.</text>
</comment>
<gene>
    <name evidence="1" type="ORF">BT62DRAFT_1003365</name>
</gene>
<name>A0A9P7VXC5_9AGAR</name>
<dbReference type="RefSeq" id="XP_043042152.1">
    <property type="nucleotide sequence ID" value="XM_043176934.1"/>
</dbReference>
<protein>
    <submittedName>
        <fullName evidence="1">Uncharacterized protein</fullName>
    </submittedName>
</protein>
<evidence type="ECO:0000313" key="1">
    <source>
        <dbReference type="EMBL" id="KAG7448652.1"/>
    </source>
</evidence>
<dbReference type="EMBL" id="MU250529">
    <property type="protein sequence ID" value="KAG7448652.1"/>
    <property type="molecule type" value="Genomic_DNA"/>
</dbReference>
<reference evidence="1" key="1">
    <citation type="submission" date="2020-11" db="EMBL/GenBank/DDBJ databases">
        <title>Adaptations for nitrogen fixation in a non-lichenized fungal sporocarp promotes dispersal by wood-feeding termites.</title>
        <authorList>
            <consortium name="DOE Joint Genome Institute"/>
            <person name="Koch R.A."/>
            <person name="Yoon G."/>
            <person name="Arayal U."/>
            <person name="Lail K."/>
            <person name="Amirebrahimi M."/>
            <person name="Labutti K."/>
            <person name="Lipzen A."/>
            <person name="Riley R."/>
            <person name="Barry K."/>
            <person name="Henrissat B."/>
            <person name="Grigoriev I.V."/>
            <person name="Herr J.R."/>
            <person name="Aime M.C."/>
        </authorList>
    </citation>
    <scope>NUCLEOTIDE SEQUENCE</scope>
    <source>
        <strain evidence="1">MCA 3950</strain>
    </source>
</reference>
<accession>A0A9P7VXC5</accession>
<keyword evidence="2" id="KW-1185">Reference proteome</keyword>
<dbReference type="Proteomes" id="UP000812287">
    <property type="component" value="Unassembled WGS sequence"/>
</dbReference>
<dbReference type="AlphaFoldDB" id="A0A9P7VXC5"/>
<dbReference type="GeneID" id="66099221"/>
<evidence type="ECO:0000313" key="2">
    <source>
        <dbReference type="Proteomes" id="UP000812287"/>
    </source>
</evidence>
<proteinExistence type="predicted"/>
<organism evidence="1 2">
    <name type="scientific">Guyanagaster necrorhizus</name>
    <dbReference type="NCBI Taxonomy" id="856835"/>
    <lineage>
        <taxon>Eukaryota</taxon>
        <taxon>Fungi</taxon>
        <taxon>Dikarya</taxon>
        <taxon>Basidiomycota</taxon>
        <taxon>Agaricomycotina</taxon>
        <taxon>Agaricomycetes</taxon>
        <taxon>Agaricomycetidae</taxon>
        <taxon>Agaricales</taxon>
        <taxon>Marasmiineae</taxon>
        <taxon>Physalacriaceae</taxon>
        <taxon>Guyanagaster</taxon>
    </lineage>
</organism>